<dbReference type="GO" id="GO:0072659">
    <property type="term" value="P:protein localization to plasma membrane"/>
    <property type="evidence" value="ECO:0007669"/>
    <property type="project" value="InterPro"/>
</dbReference>
<reference evidence="3 4" key="1">
    <citation type="submission" date="2016-02" db="EMBL/GenBank/DDBJ databases">
        <title>Comparative genomic and transcriptomic foundation for Pichia pastoris.</title>
        <authorList>
            <person name="Love K.R."/>
            <person name="Shah K.A."/>
            <person name="Whittaker C.A."/>
            <person name="Wu J."/>
            <person name="Bartlett M.C."/>
            <person name="Ma D."/>
            <person name="Leeson R.L."/>
            <person name="Priest M."/>
            <person name="Young S.K."/>
            <person name="Love J.C."/>
        </authorList>
    </citation>
    <scope>NUCLEOTIDE SEQUENCE [LARGE SCALE GENOMIC DNA]</scope>
    <source>
        <strain evidence="3 4">ATCC 28485</strain>
    </source>
</reference>
<keyword evidence="4" id="KW-1185">Reference proteome</keyword>
<evidence type="ECO:0000313" key="4">
    <source>
        <dbReference type="Proteomes" id="UP000094565"/>
    </source>
</evidence>
<gene>
    <name evidence="3" type="primary">EFR3</name>
    <name evidence="3" type="ORF">ATY40_BA7501678</name>
</gene>
<organism evidence="3 4">
    <name type="scientific">Komagataella pastoris</name>
    <name type="common">Yeast</name>
    <name type="synonym">Pichia pastoris</name>
    <dbReference type="NCBI Taxonomy" id="4922"/>
    <lineage>
        <taxon>Eukaryota</taxon>
        <taxon>Fungi</taxon>
        <taxon>Dikarya</taxon>
        <taxon>Ascomycota</taxon>
        <taxon>Saccharomycotina</taxon>
        <taxon>Pichiomycetes</taxon>
        <taxon>Pichiales</taxon>
        <taxon>Pichiaceae</taxon>
        <taxon>Komagataella</taxon>
    </lineage>
</organism>
<comment type="similarity">
    <text evidence="1">Belongs to the EFR3 family.</text>
</comment>
<evidence type="ECO:0000256" key="2">
    <source>
        <dbReference type="ARBA" id="ARBA00017967"/>
    </source>
</evidence>
<dbReference type="InterPro" id="IPR016024">
    <property type="entry name" value="ARM-type_fold"/>
</dbReference>
<evidence type="ECO:0000313" key="3">
    <source>
        <dbReference type="EMBL" id="ANZ74401.1"/>
    </source>
</evidence>
<dbReference type="PANTHER" id="PTHR47766">
    <property type="entry name" value="PROTEIN EFR3"/>
    <property type="match status" value="1"/>
</dbReference>
<dbReference type="PANTHER" id="PTHR47766:SF1">
    <property type="entry name" value="PROTEIN EFR3"/>
    <property type="match status" value="1"/>
</dbReference>
<dbReference type="InterPro" id="IPR049150">
    <property type="entry name" value="EFR3_HEAT-like_rpt"/>
</dbReference>
<dbReference type="SUPFAM" id="SSF48371">
    <property type="entry name" value="ARM repeat"/>
    <property type="match status" value="1"/>
</dbReference>
<dbReference type="OrthoDB" id="19232at2759"/>
<dbReference type="Proteomes" id="UP000094565">
    <property type="component" value="Chromosome 1"/>
</dbReference>
<dbReference type="Pfam" id="PF21072">
    <property type="entry name" value="EFR3"/>
    <property type="match status" value="1"/>
</dbReference>
<accession>A0A1B2J8T4</accession>
<dbReference type="InterPro" id="IPR039786">
    <property type="entry name" value="EFR3"/>
</dbReference>
<dbReference type="AlphaFoldDB" id="A0A1B2J8T4"/>
<name>A0A1B2J8T4_PICPA</name>
<dbReference type="EMBL" id="CP014584">
    <property type="protein sequence ID" value="ANZ74401.1"/>
    <property type="molecule type" value="Genomic_DNA"/>
</dbReference>
<evidence type="ECO:0000256" key="1">
    <source>
        <dbReference type="ARBA" id="ARBA00010216"/>
    </source>
</evidence>
<sequence length="731" mass="82861">MLKLKPKHQRFILQCYPGGKSTEKKPNNAELSHLLYYATTRRTKLEKVGGFLEKKTVKDVGHSRIGNVLVTLDILNQLVIRCADNLSVFADNVINILTNVSTLHDLTVQEHSFILFRSFCENVTVKSFTGEKKIIDRFNKLCNYYIEQQELATKSHTESSDWLILSLKTCEIIAKCYSNFPSLDKRIIAKSMNLILSKLSLNEHQLLNRTRTNLSHETKTDNVEEAVLKSLKAHFNTTSTTFLTQSTKSVAEFILRSKPSIQGPWSNALLEMLTSWTPVQLRFIVLGSLMSILDHKNEAVLTEKISNLLSSSVSLVGLSVIDVLRQFLTLQANCLKSKLNLTENYVKCISSLALHHYYRSQVPDMVKEISVKLKENYDNIVLFAPVYARNIEMIYQTSKGNPKDMKFKYGNIDSWSILFSILALKGSSLSEEERLQVQLPFLKLFITFLQSLYSESSEYSMAVPNYNEYLTRTTNPLSLCFYMLDKIVPSEESSKLLSQIIPMLLKIFGVNAVKNGAPFVLERPESESSLLFLHYSASYLEDPEFEDIVSGHISKALNENQNISSLDLSLPNGTKSSNFSPRDVEKRDFIKVIQSNFVSDIPSVDEEMFRVSNGNHVLKNMMMMNRSTRSLSSPYYTRSSPHSSNNSTINIMDVKSFNPRTFSLEIRRPPQISDLKRAVSGQDPTVSSVTSKLVTPSLLENDNDLISLQDLVHQLGVDSADEKYHQINITP</sequence>
<protein>
    <recommendedName>
        <fullName evidence="2">Protein EFR3</fullName>
    </recommendedName>
</protein>
<dbReference type="GO" id="GO:0005886">
    <property type="term" value="C:plasma membrane"/>
    <property type="evidence" value="ECO:0007669"/>
    <property type="project" value="TreeGrafter"/>
</dbReference>
<proteinExistence type="inferred from homology"/>